<feature type="domain" description="Solute-binding protein family 5" evidence="5">
    <location>
        <begin position="81"/>
        <end position="449"/>
    </location>
</feature>
<evidence type="ECO:0000259" key="5">
    <source>
        <dbReference type="Pfam" id="PF00496"/>
    </source>
</evidence>
<dbReference type="GO" id="GO:1904680">
    <property type="term" value="F:peptide transmembrane transporter activity"/>
    <property type="evidence" value="ECO:0007669"/>
    <property type="project" value="TreeGrafter"/>
</dbReference>
<protein>
    <submittedName>
        <fullName evidence="6">Peptide ABC transporter substrate-binding protein</fullName>
    </submittedName>
</protein>
<evidence type="ECO:0000313" key="7">
    <source>
        <dbReference type="Proteomes" id="UP000321058"/>
    </source>
</evidence>
<organism evidence="6 7">
    <name type="scientific">Reyranella soli</name>
    <dbReference type="NCBI Taxonomy" id="1230389"/>
    <lineage>
        <taxon>Bacteria</taxon>
        <taxon>Pseudomonadati</taxon>
        <taxon>Pseudomonadota</taxon>
        <taxon>Alphaproteobacteria</taxon>
        <taxon>Hyphomicrobiales</taxon>
        <taxon>Reyranellaceae</taxon>
        <taxon>Reyranella</taxon>
    </lineage>
</organism>
<dbReference type="PANTHER" id="PTHR30290:SF38">
    <property type="entry name" value="D,D-DIPEPTIDE-BINDING PERIPLASMIC PROTEIN DDPA-RELATED"/>
    <property type="match status" value="1"/>
</dbReference>
<accession>A0A512N820</accession>
<evidence type="ECO:0000256" key="3">
    <source>
        <dbReference type="ARBA" id="ARBA00022729"/>
    </source>
</evidence>
<feature type="signal peptide" evidence="4">
    <location>
        <begin position="1"/>
        <end position="27"/>
    </location>
</feature>
<dbReference type="PANTHER" id="PTHR30290">
    <property type="entry name" value="PERIPLASMIC BINDING COMPONENT OF ABC TRANSPORTER"/>
    <property type="match status" value="1"/>
</dbReference>
<dbReference type="PIRSF" id="PIRSF002741">
    <property type="entry name" value="MppA"/>
    <property type="match status" value="1"/>
</dbReference>
<dbReference type="SUPFAM" id="SSF53850">
    <property type="entry name" value="Periplasmic binding protein-like II"/>
    <property type="match status" value="1"/>
</dbReference>
<dbReference type="InterPro" id="IPR030678">
    <property type="entry name" value="Peptide/Ni-bd"/>
</dbReference>
<dbReference type="AlphaFoldDB" id="A0A512N820"/>
<gene>
    <name evidence="6" type="ORF">RSO01_22930</name>
</gene>
<dbReference type="Pfam" id="PF00496">
    <property type="entry name" value="SBP_bac_5"/>
    <property type="match status" value="1"/>
</dbReference>
<reference evidence="6 7" key="1">
    <citation type="submission" date="2019-07" db="EMBL/GenBank/DDBJ databases">
        <title>Whole genome shotgun sequence of Reyranella soli NBRC 108950.</title>
        <authorList>
            <person name="Hosoyama A."/>
            <person name="Uohara A."/>
            <person name="Ohji S."/>
            <person name="Ichikawa N."/>
        </authorList>
    </citation>
    <scope>NUCLEOTIDE SEQUENCE [LARGE SCALE GENOMIC DNA]</scope>
    <source>
        <strain evidence="6 7">NBRC 108950</strain>
    </source>
</reference>
<dbReference type="EMBL" id="BKAJ01000034">
    <property type="protein sequence ID" value="GEP55127.1"/>
    <property type="molecule type" value="Genomic_DNA"/>
</dbReference>
<keyword evidence="3 4" id="KW-0732">Signal</keyword>
<dbReference type="InterPro" id="IPR000914">
    <property type="entry name" value="SBP_5_dom"/>
</dbReference>
<dbReference type="Gene3D" id="3.40.190.10">
    <property type="entry name" value="Periplasmic binding protein-like II"/>
    <property type="match status" value="1"/>
</dbReference>
<comment type="subcellular location">
    <subcellularLocation>
        <location evidence="1">Periplasm</location>
    </subcellularLocation>
</comment>
<dbReference type="Gene3D" id="3.10.105.10">
    <property type="entry name" value="Dipeptide-binding Protein, Domain 3"/>
    <property type="match status" value="1"/>
</dbReference>
<dbReference type="GO" id="GO:0015833">
    <property type="term" value="P:peptide transport"/>
    <property type="evidence" value="ECO:0007669"/>
    <property type="project" value="TreeGrafter"/>
</dbReference>
<sequence length="561" mass="62001">MVMSPNRTIIVAALVAALAASAGPGHAQTSGGVFKIYHRDSPPSASILEEATNSTVVPFMPVFNNLVVFDPQVPQNSDRSIVPDLATSWRWNSEQTELTFKLREGVTWHDGVPFTARDVACTFDLLAGKGREKLRRNPRREWYRNIDFVDARDTHEVTLYLTRPQPSLLSMLASGFSPIYPCHVSPSQMRSRPIGTGPFKLASFREFQSISLVRNPDYWKKGRPYLDGIEFTVSNSPSTAILSFATGRFDMTFPWEVTAEELKIIRQRAPAAMCETTAMNLNINLLINRTTPPFDNADLRRALMLAIDREAFVAALGREVAEIGGTMQPPRDGFWGLPAADLAAAPGYGGDVAQNRAEARALMEGLGYGPGKRLDLKVITRGIGTYTEAAPTLLSQLREIQIDAQLEIVETSRWFARLSRKDYAVALNATGNGIDDPYQTFYENFACGSSRNYTGYCNRELEGMVDAQSAEIDPHKRQALVHDIDARLLADGARPPIYWKGGTTCLQPQVRGYVSMVNSVYNGFRFEDVWLERASPRKGQGATRSGFAVRAEAAHQAVAAP</sequence>
<dbReference type="GO" id="GO:0030288">
    <property type="term" value="C:outer membrane-bounded periplasmic space"/>
    <property type="evidence" value="ECO:0007669"/>
    <property type="project" value="UniProtKB-ARBA"/>
</dbReference>
<dbReference type="GO" id="GO:0043190">
    <property type="term" value="C:ATP-binding cassette (ABC) transporter complex"/>
    <property type="evidence" value="ECO:0007669"/>
    <property type="project" value="InterPro"/>
</dbReference>
<dbReference type="InterPro" id="IPR039424">
    <property type="entry name" value="SBP_5"/>
</dbReference>
<dbReference type="Proteomes" id="UP000321058">
    <property type="component" value="Unassembled WGS sequence"/>
</dbReference>
<evidence type="ECO:0000256" key="4">
    <source>
        <dbReference type="SAM" id="SignalP"/>
    </source>
</evidence>
<name>A0A512N820_9HYPH</name>
<proteinExistence type="inferred from homology"/>
<feature type="chain" id="PRO_5021843380" evidence="4">
    <location>
        <begin position="28"/>
        <end position="561"/>
    </location>
</feature>
<dbReference type="CDD" id="cd00995">
    <property type="entry name" value="PBP2_NikA_DppA_OppA_like"/>
    <property type="match status" value="1"/>
</dbReference>
<evidence type="ECO:0000313" key="6">
    <source>
        <dbReference type="EMBL" id="GEP55127.1"/>
    </source>
</evidence>
<evidence type="ECO:0000256" key="1">
    <source>
        <dbReference type="ARBA" id="ARBA00004418"/>
    </source>
</evidence>
<evidence type="ECO:0000256" key="2">
    <source>
        <dbReference type="ARBA" id="ARBA00005695"/>
    </source>
</evidence>
<keyword evidence="7" id="KW-1185">Reference proteome</keyword>
<comment type="similarity">
    <text evidence="2">Belongs to the bacterial solute-binding protein 5 family.</text>
</comment>
<comment type="caution">
    <text evidence="6">The sequence shown here is derived from an EMBL/GenBank/DDBJ whole genome shotgun (WGS) entry which is preliminary data.</text>
</comment>